<keyword evidence="2" id="KW-1185">Reference proteome</keyword>
<proteinExistence type="predicted"/>
<organism evidence="1 2">
    <name type="scientific">Staphylococcus auricularis</name>
    <dbReference type="NCBI Taxonomy" id="29379"/>
    <lineage>
        <taxon>Bacteria</taxon>
        <taxon>Bacillati</taxon>
        <taxon>Bacillota</taxon>
        <taxon>Bacilli</taxon>
        <taxon>Bacillales</taxon>
        <taxon>Staphylococcaceae</taxon>
        <taxon>Staphylococcus</taxon>
    </lineage>
</organism>
<accession>A0ABX5IEH0</accession>
<evidence type="ECO:0000313" key="1">
    <source>
        <dbReference type="EMBL" id="PTH16477.1"/>
    </source>
</evidence>
<name>A0ABX5IEH0_9STAP</name>
<evidence type="ECO:0000313" key="2">
    <source>
        <dbReference type="Proteomes" id="UP000242694"/>
    </source>
</evidence>
<dbReference type="EMBL" id="PZDI01000044">
    <property type="protein sequence ID" value="PTH16477.1"/>
    <property type="molecule type" value="Genomic_DNA"/>
</dbReference>
<dbReference type="Proteomes" id="UP000242694">
    <property type="component" value="Unassembled WGS sequence"/>
</dbReference>
<evidence type="ECO:0008006" key="3">
    <source>
        <dbReference type="Google" id="ProtNLM"/>
    </source>
</evidence>
<reference evidence="1 2" key="1">
    <citation type="journal article" date="2016" name="Front. Microbiol.">
        <title>Comprehensive Phylogenetic Analysis of Bovine Non-aureus Staphylococci Species Based on Whole-Genome Sequencing.</title>
        <authorList>
            <person name="Naushad S."/>
            <person name="Barkema H.W."/>
            <person name="Luby C."/>
            <person name="Condas L.A."/>
            <person name="Nobrega D.B."/>
            <person name="Carson D.A."/>
            <person name="De Buck J."/>
        </authorList>
    </citation>
    <scope>NUCLEOTIDE SEQUENCE [LARGE SCALE GENOMIC DNA]</scope>
    <source>
        <strain evidence="1 2">SNUC 993</strain>
    </source>
</reference>
<gene>
    <name evidence="1" type="ORF">BU607_08490</name>
</gene>
<sequence>MTSKYTIYHDEAFHDRKVTAKQNSHLNIENKDSSSYFYLMHIGFKTERLDHYIDSYIEIEKNYKDRLKLANEQELKGTILKKKWFQYGIKSMNDEQIEFYENFLKILDKDVLISVSIINKFELVFNKVFDHSLRALSNHDEIKKINYVFSKFIYMNKTERLLNLMFDTKENQSAIKSELKNIANNVIKRNKSIPHKFTETPIAFQLLDFIKIDEQIYNSRAYDMNYDWAFTGLHLLLKELRIPENTCNLYIDGEEGFEDTIQMLQKDFYNVQGVNSKESTGTRLTDMFIRIISAIIHSLEDQLINIGKSNKEEKHDLSKKWFEISEKQFNLYITIANIFNQRANIKWVTHFSVFTDAAYIFFKLLEYVSYFKSFTDFKKINSEEHASQFIGYSLINYDKYLNEKK</sequence>
<dbReference type="RefSeq" id="WP_107398294.1">
    <property type="nucleotide sequence ID" value="NZ_PZDI01000044.1"/>
</dbReference>
<comment type="caution">
    <text evidence="1">The sequence shown here is derived from an EMBL/GenBank/DDBJ whole genome shotgun (WGS) entry which is preliminary data.</text>
</comment>
<protein>
    <recommendedName>
        <fullName evidence="3">DUF3800 domain-containing protein</fullName>
    </recommendedName>
</protein>